<evidence type="ECO:0000256" key="1">
    <source>
        <dbReference type="ARBA" id="ARBA00001798"/>
    </source>
</evidence>
<dbReference type="CDD" id="cd23821">
    <property type="entry name" value="RWD_IMPACT"/>
    <property type="match status" value="1"/>
</dbReference>
<reference evidence="17 18" key="1">
    <citation type="journal article" date="2020" name="IScience">
        <title>Genome Sequencing of the Endangered Kingdonia uniflora (Circaeasteraceae, Ranunculales) Reveals Potential Mechanisms of Evolutionary Specialization.</title>
        <authorList>
            <person name="Sun Y."/>
            <person name="Deng T."/>
            <person name="Zhang A."/>
            <person name="Moore M.J."/>
            <person name="Landis J.B."/>
            <person name="Lin N."/>
            <person name="Zhang H."/>
            <person name="Zhang X."/>
            <person name="Huang J."/>
            <person name="Zhang X."/>
            <person name="Sun H."/>
            <person name="Wang H."/>
        </authorList>
    </citation>
    <scope>NUCLEOTIDE SEQUENCE [LARGE SCALE GENOMIC DNA]</scope>
    <source>
        <strain evidence="17">TB1705</strain>
        <tissue evidence="17">Leaf</tissue>
    </source>
</reference>
<dbReference type="FunFam" id="3.30.40.10:FF:000358">
    <property type="entry name" value="RBR-type E3 ubiquitin transferase"/>
    <property type="match status" value="1"/>
</dbReference>
<evidence type="ECO:0000256" key="11">
    <source>
        <dbReference type="ARBA" id="ARBA00022833"/>
    </source>
</evidence>
<evidence type="ECO:0000256" key="13">
    <source>
        <dbReference type="SAM" id="SignalP"/>
    </source>
</evidence>
<dbReference type="InterPro" id="IPR006575">
    <property type="entry name" value="RWD_dom"/>
</dbReference>
<dbReference type="EMBL" id="JACGCM010001844">
    <property type="protein sequence ID" value="KAF6148511.1"/>
    <property type="molecule type" value="Genomic_DNA"/>
</dbReference>
<keyword evidence="18" id="KW-1185">Reference proteome</keyword>
<dbReference type="SMART" id="SM00591">
    <property type="entry name" value="RWD"/>
    <property type="match status" value="1"/>
</dbReference>
<keyword evidence="11" id="KW-0862">Zinc</keyword>
<feature type="domain" description="RING-type" evidence="14">
    <location>
        <begin position="213"/>
        <end position="261"/>
    </location>
</feature>
<dbReference type="Proteomes" id="UP000541444">
    <property type="component" value="Unassembled WGS sequence"/>
</dbReference>
<dbReference type="GO" id="GO:0061630">
    <property type="term" value="F:ubiquitin protein ligase activity"/>
    <property type="evidence" value="ECO:0007669"/>
    <property type="project" value="UniProtKB-EC"/>
</dbReference>
<dbReference type="SUPFAM" id="SSF57850">
    <property type="entry name" value="RING/U-box"/>
    <property type="match status" value="3"/>
</dbReference>
<feature type="domain" description="RWD" evidence="15">
    <location>
        <begin position="12"/>
        <end position="157"/>
    </location>
</feature>
<dbReference type="EC" id="2.3.2.31" evidence="5"/>
<comment type="caution">
    <text evidence="17">The sequence shown here is derived from an EMBL/GenBank/DDBJ whole genome shotgun (WGS) entry which is preliminary data.</text>
</comment>
<feature type="domain" description="RING-type" evidence="16">
    <location>
        <begin position="209"/>
        <end position="436"/>
    </location>
</feature>
<dbReference type="SUPFAM" id="SSF54495">
    <property type="entry name" value="UBC-like"/>
    <property type="match status" value="1"/>
</dbReference>
<keyword evidence="13" id="KW-0732">Signal</keyword>
<dbReference type="InterPro" id="IPR031127">
    <property type="entry name" value="E3_UB_ligase_RBR"/>
</dbReference>
<dbReference type="PROSITE" id="PS51873">
    <property type="entry name" value="TRIAD"/>
    <property type="match status" value="1"/>
</dbReference>
<dbReference type="OrthoDB" id="1431934at2759"/>
<dbReference type="InterPro" id="IPR044066">
    <property type="entry name" value="TRIAD_supradom"/>
</dbReference>
<dbReference type="GO" id="GO:0016567">
    <property type="term" value="P:protein ubiquitination"/>
    <property type="evidence" value="ECO:0007669"/>
    <property type="project" value="InterPro"/>
</dbReference>
<evidence type="ECO:0000256" key="4">
    <source>
        <dbReference type="ARBA" id="ARBA00005884"/>
    </source>
</evidence>
<gene>
    <name evidence="17" type="ORF">GIB67_042470</name>
</gene>
<keyword evidence="6" id="KW-0808">Transferase</keyword>
<dbReference type="PROSITE" id="PS50908">
    <property type="entry name" value="RWD"/>
    <property type="match status" value="1"/>
</dbReference>
<feature type="signal peptide" evidence="13">
    <location>
        <begin position="1"/>
        <end position="22"/>
    </location>
</feature>
<evidence type="ECO:0000313" key="17">
    <source>
        <dbReference type="EMBL" id="KAF6148511.1"/>
    </source>
</evidence>
<dbReference type="Pfam" id="PF01485">
    <property type="entry name" value="IBR"/>
    <property type="match status" value="1"/>
</dbReference>
<dbReference type="Pfam" id="PF05773">
    <property type="entry name" value="RWD"/>
    <property type="match status" value="1"/>
</dbReference>
<keyword evidence="10" id="KW-0833">Ubl conjugation pathway</keyword>
<accession>A0A7J7M0V3</accession>
<evidence type="ECO:0000259" key="16">
    <source>
        <dbReference type="PROSITE" id="PS51873"/>
    </source>
</evidence>
<dbReference type="SMART" id="SM00647">
    <property type="entry name" value="IBR"/>
    <property type="match status" value="2"/>
</dbReference>
<comment type="cofactor">
    <cofactor evidence="2">
        <name>Zn(2+)</name>
        <dbReference type="ChEBI" id="CHEBI:29105"/>
    </cofactor>
</comment>
<evidence type="ECO:0000259" key="15">
    <source>
        <dbReference type="PROSITE" id="PS50908"/>
    </source>
</evidence>
<evidence type="ECO:0000256" key="7">
    <source>
        <dbReference type="ARBA" id="ARBA00022723"/>
    </source>
</evidence>
<comment type="function">
    <text evidence="3">Might act as an E3 ubiquitin-protein ligase, or as part of E3 complex, which accepts ubiquitin from specific E2 ubiquitin-conjugating enzymes and then transfers it to substrates.</text>
</comment>
<dbReference type="Gene3D" id="3.30.40.10">
    <property type="entry name" value="Zinc/RING finger domain, C3HC4 (zinc finger)"/>
    <property type="match status" value="1"/>
</dbReference>
<dbReference type="CDD" id="cd23134">
    <property type="entry name" value="RING-HC_ITT1-like"/>
    <property type="match status" value="1"/>
</dbReference>
<evidence type="ECO:0000256" key="10">
    <source>
        <dbReference type="ARBA" id="ARBA00022786"/>
    </source>
</evidence>
<dbReference type="PANTHER" id="PTHR11685">
    <property type="entry name" value="RBR FAMILY RING FINGER AND IBR DOMAIN-CONTAINING"/>
    <property type="match status" value="1"/>
</dbReference>
<evidence type="ECO:0000313" key="18">
    <source>
        <dbReference type="Proteomes" id="UP000541444"/>
    </source>
</evidence>
<dbReference type="PROSITE" id="PS00518">
    <property type="entry name" value="ZF_RING_1"/>
    <property type="match status" value="1"/>
</dbReference>
<dbReference type="PROSITE" id="PS50089">
    <property type="entry name" value="ZF_RING_2"/>
    <property type="match status" value="1"/>
</dbReference>
<dbReference type="GO" id="GO:0008270">
    <property type="term" value="F:zinc ion binding"/>
    <property type="evidence" value="ECO:0007669"/>
    <property type="project" value="UniProtKB-KW"/>
</dbReference>
<dbReference type="Gene3D" id="3.10.110.10">
    <property type="entry name" value="Ubiquitin Conjugating Enzyme"/>
    <property type="match status" value="1"/>
</dbReference>
<keyword evidence="8" id="KW-0677">Repeat</keyword>
<evidence type="ECO:0000256" key="5">
    <source>
        <dbReference type="ARBA" id="ARBA00012251"/>
    </source>
</evidence>
<dbReference type="InterPro" id="IPR017907">
    <property type="entry name" value="Znf_RING_CS"/>
</dbReference>
<evidence type="ECO:0000256" key="8">
    <source>
        <dbReference type="ARBA" id="ARBA00022737"/>
    </source>
</evidence>
<dbReference type="CDD" id="cd20341">
    <property type="entry name" value="BRcat_RBR_RNF14"/>
    <property type="match status" value="1"/>
</dbReference>
<evidence type="ECO:0000259" key="14">
    <source>
        <dbReference type="PROSITE" id="PS50089"/>
    </source>
</evidence>
<evidence type="ECO:0000256" key="2">
    <source>
        <dbReference type="ARBA" id="ARBA00001947"/>
    </source>
</evidence>
<evidence type="ECO:0000256" key="3">
    <source>
        <dbReference type="ARBA" id="ARBA00003976"/>
    </source>
</evidence>
<name>A0A7J7M0V3_9MAGN</name>
<evidence type="ECO:0000256" key="6">
    <source>
        <dbReference type="ARBA" id="ARBA00022679"/>
    </source>
</evidence>
<feature type="chain" id="PRO_5029675695" description="RBR-type E3 ubiquitin transferase" evidence="13">
    <location>
        <begin position="23"/>
        <end position="478"/>
    </location>
</feature>
<dbReference type="SMART" id="SM00184">
    <property type="entry name" value="RING"/>
    <property type="match status" value="2"/>
</dbReference>
<dbReference type="FunFam" id="1.20.120.1750:FF:000029">
    <property type="entry name" value="RBR-type E3 ubiquitin transferase"/>
    <property type="match status" value="1"/>
</dbReference>
<dbReference type="AlphaFoldDB" id="A0A7J7M0V3"/>
<comment type="similarity">
    <text evidence="4">Belongs to the RBR family. Ariadne subfamily.</text>
</comment>
<evidence type="ECO:0000256" key="12">
    <source>
        <dbReference type="PROSITE-ProRule" id="PRU00175"/>
    </source>
</evidence>
<evidence type="ECO:0000256" key="9">
    <source>
        <dbReference type="ARBA" id="ARBA00022771"/>
    </source>
</evidence>
<keyword evidence="9 12" id="KW-0863">Zinc-finger</keyword>
<proteinExistence type="inferred from homology"/>
<keyword evidence="7" id="KW-0479">Metal-binding</keyword>
<sequence>MSVLFSSLCRALQLLVLQAIYGNNIKVLSEEGGLRSFQIHIYIETPDEITVSAKLHSSNDNAKFVGKSDVSVEKVGASNELFYTFKVHYLPPITLTCLLPKSYPSHLPPCFTVSIQWLGILSISSLCHMLDLIWMDQPGQEIVYQWVEWLQSSSLSYIGIDNEIILGSYGMPPYTGDRRAFSGITSPDSDVPFLMNYNDDKCRKIFSEILHECCICFSEYAGTQFIRLPCQHFFCSKCMESYASIHVKEGTINKLLCPDVKCGGLVPPNVLKRLLDNEDFERWETLMLQKTLESMSDVVYCPKCETVCLEDEDHHAQCSKCFFSFCTLCMDRRHVGITCMTPETKLQILQERQGSSQLKAEQRRREKEMINDILSVKEVLRDAKQCPSCKMAISRIEGCNKMVCNNCGQFFCYRCCKAIDGYDHFSDEGCELFPRAMVQAWEERINERQILGQVQVGLYADQVHTCPLCRQLNAKVRR</sequence>
<dbReference type="Gene3D" id="1.20.120.1750">
    <property type="match status" value="1"/>
</dbReference>
<organism evidence="17 18">
    <name type="scientific">Kingdonia uniflora</name>
    <dbReference type="NCBI Taxonomy" id="39325"/>
    <lineage>
        <taxon>Eukaryota</taxon>
        <taxon>Viridiplantae</taxon>
        <taxon>Streptophyta</taxon>
        <taxon>Embryophyta</taxon>
        <taxon>Tracheophyta</taxon>
        <taxon>Spermatophyta</taxon>
        <taxon>Magnoliopsida</taxon>
        <taxon>Ranunculales</taxon>
        <taxon>Circaeasteraceae</taxon>
        <taxon>Kingdonia</taxon>
    </lineage>
</organism>
<dbReference type="Pfam" id="PF26200">
    <property type="entry name" value="Rcat_RNF216"/>
    <property type="match status" value="1"/>
</dbReference>
<dbReference type="InterPro" id="IPR016135">
    <property type="entry name" value="UBQ-conjugating_enzyme/RWD"/>
</dbReference>
<dbReference type="InterPro" id="IPR001841">
    <property type="entry name" value="Znf_RING"/>
</dbReference>
<dbReference type="InterPro" id="IPR002867">
    <property type="entry name" value="IBR_dom"/>
</dbReference>
<protein>
    <recommendedName>
        <fullName evidence="5">RBR-type E3 ubiquitin transferase</fullName>
        <ecNumber evidence="5">2.3.2.31</ecNumber>
    </recommendedName>
</protein>
<comment type="catalytic activity">
    <reaction evidence="1">
        <text>[E2 ubiquitin-conjugating enzyme]-S-ubiquitinyl-L-cysteine + [acceptor protein]-L-lysine = [E2 ubiquitin-conjugating enzyme]-L-cysteine + [acceptor protein]-N(6)-ubiquitinyl-L-lysine.</text>
        <dbReference type="EC" id="2.3.2.31"/>
    </reaction>
</comment>
<dbReference type="InterPro" id="IPR013083">
    <property type="entry name" value="Znf_RING/FYVE/PHD"/>
</dbReference>